<keyword evidence="2" id="KW-1185">Reference proteome</keyword>
<protein>
    <submittedName>
        <fullName evidence="1">Uncharacterized protein</fullName>
    </submittedName>
</protein>
<evidence type="ECO:0000313" key="2">
    <source>
        <dbReference type="Proteomes" id="UP000250235"/>
    </source>
</evidence>
<dbReference type="AlphaFoldDB" id="A0A2Z7A476"/>
<dbReference type="InterPro" id="IPR041056">
    <property type="entry name" value="DUF5585"/>
</dbReference>
<dbReference type="OrthoDB" id="10044145at2759"/>
<dbReference type="Pfam" id="PF17823">
    <property type="entry name" value="DUF5585"/>
    <property type="match status" value="1"/>
</dbReference>
<proteinExistence type="predicted"/>
<reference evidence="1 2" key="1">
    <citation type="journal article" date="2015" name="Proc. Natl. Acad. Sci. U.S.A.">
        <title>The resurrection genome of Boea hygrometrica: A blueprint for survival of dehydration.</title>
        <authorList>
            <person name="Xiao L."/>
            <person name="Yang G."/>
            <person name="Zhang L."/>
            <person name="Yang X."/>
            <person name="Zhao S."/>
            <person name="Ji Z."/>
            <person name="Zhou Q."/>
            <person name="Hu M."/>
            <person name="Wang Y."/>
            <person name="Chen M."/>
            <person name="Xu Y."/>
            <person name="Jin H."/>
            <person name="Xiao X."/>
            <person name="Hu G."/>
            <person name="Bao F."/>
            <person name="Hu Y."/>
            <person name="Wan P."/>
            <person name="Li L."/>
            <person name="Deng X."/>
            <person name="Kuang T."/>
            <person name="Xiang C."/>
            <person name="Zhu J.K."/>
            <person name="Oliver M.J."/>
            <person name="He Y."/>
        </authorList>
    </citation>
    <scope>NUCLEOTIDE SEQUENCE [LARGE SCALE GENOMIC DNA]</scope>
    <source>
        <strain evidence="2">cv. XS01</strain>
    </source>
</reference>
<dbReference type="SUPFAM" id="SSF58104">
    <property type="entry name" value="Methyl-accepting chemotaxis protein (MCP) signaling domain"/>
    <property type="match status" value="1"/>
</dbReference>
<dbReference type="Gene3D" id="1.20.5.300">
    <property type="match status" value="1"/>
</dbReference>
<name>A0A2Z7A476_9LAMI</name>
<dbReference type="Proteomes" id="UP000250235">
    <property type="component" value="Unassembled WGS sequence"/>
</dbReference>
<gene>
    <name evidence="1" type="ORF">F511_16072</name>
</gene>
<organism evidence="1 2">
    <name type="scientific">Dorcoceras hygrometricum</name>
    <dbReference type="NCBI Taxonomy" id="472368"/>
    <lineage>
        <taxon>Eukaryota</taxon>
        <taxon>Viridiplantae</taxon>
        <taxon>Streptophyta</taxon>
        <taxon>Embryophyta</taxon>
        <taxon>Tracheophyta</taxon>
        <taxon>Spermatophyta</taxon>
        <taxon>Magnoliopsida</taxon>
        <taxon>eudicotyledons</taxon>
        <taxon>Gunneridae</taxon>
        <taxon>Pentapetalae</taxon>
        <taxon>asterids</taxon>
        <taxon>lamiids</taxon>
        <taxon>Lamiales</taxon>
        <taxon>Gesneriaceae</taxon>
        <taxon>Didymocarpoideae</taxon>
        <taxon>Trichosporeae</taxon>
        <taxon>Loxocarpinae</taxon>
        <taxon>Dorcoceras</taxon>
    </lineage>
</organism>
<sequence>MQDTEFRKGFKFDHVWPIIKFFVKFLSDSNPPNTQTKMPENKLGLIVTISSHEQSTSRRDPSTSHNIFEPSTLLLTCRDDYHTLFVQDVHDGNHSPSVIHAHMVPGENPTSSHHTSGSYGRSYCTTSGRTIEQVLARWSEASPPPDQSAQLEDIRRLQEEVACLREDRAVGTITEAVGTITEAVGTITEAVGTITEAVGTITEAVGTITEAVGTITEAVGTITRAVGNITEAVGTITRAVGTITRAVGRNHHLKGKESVAKMESYICLQSREQD</sequence>
<dbReference type="EMBL" id="KV019130">
    <property type="protein sequence ID" value="KZV16266.1"/>
    <property type="molecule type" value="Genomic_DNA"/>
</dbReference>
<accession>A0A2Z7A476</accession>
<evidence type="ECO:0000313" key="1">
    <source>
        <dbReference type="EMBL" id="KZV16266.1"/>
    </source>
</evidence>